<dbReference type="RefSeq" id="WP_045042107.1">
    <property type="nucleotide sequence ID" value="NZ_JZTB01000003.1"/>
</dbReference>
<dbReference type="EMBL" id="PYOZ01000004">
    <property type="protein sequence ID" value="PSX45377.1"/>
    <property type="molecule type" value="Genomic_DNA"/>
</dbReference>
<name>A0AAX0YUH5_9GAMM</name>
<evidence type="ECO:0000313" key="1">
    <source>
        <dbReference type="EMBL" id="PSX45377.1"/>
    </source>
</evidence>
<reference evidence="1 2" key="1">
    <citation type="submission" date="2018-01" db="EMBL/GenBank/DDBJ databases">
        <title>Whole genome sequencing of Histamine producing bacteria.</title>
        <authorList>
            <person name="Butler K."/>
        </authorList>
    </citation>
    <scope>NUCLEOTIDE SEQUENCE [LARGE SCALE GENOMIC DNA]</scope>
    <source>
        <strain evidence="1 2">A1-4</strain>
    </source>
</reference>
<protein>
    <submittedName>
        <fullName evidence="1">SMI1/KNR4 family protein</fullName>
    </submittedName>
</protein>
<keyword evidence="2" id="KW-1185">Reference proteome</keyword>
<accession>A0AAX0YUH5</accession>
<comment type="caution">
    <text evidence="1">The sequence shown here is derived from an EMBL/GenBank/DDBJ whole genome shotgun (WGS) entry which is preliminary data.</text>
</comment>
<dbReference type="InterPro" id="IPR037883">
    <property type="entry name" value="Knr4/Smi1-like_sf"/>
</dbReference>
<sequence length="161" mass="18115">MNNIEKKLIELGVTLPKQKISAPQSLPSEVADLVMNYQHSVLFDNEIIFNPQYITGLEGTLGELSLDVLWGLEDGKFNIFKANKSLNHLEADNTLFSIGSSIGGNHICLSIRNKCIYLFVNDSDNEYYKIFDTITLFIDSLKINDVTSNKNNHAKSVKLNF</sequence>
<evidence type="ECO:0000313" key="2">
    <source>
        <dbReference type="Proteomes" id="UP000240728"/>
    </source>
</evidence>
<dbReference type="SUPFAM" id="SSF160631">
    <property type="entry name" value="SMI1/KNR4-like"/>
    <property type="match status" value="1"/>
</dbReference>
<organism evidence="1 2">
    <name type="scientific">Photobacterium kishitanii</name>
    <dbReference type="NCBI Taxonomy" id="318456"/>
    <lineage>
        <taxon>Bacteria</taxon>
        <taxon>Pseudomonadati</taxon>
        <taxon>Pseudomonadota</taxon>
        <taxon>Gammaproteobacteria</taxon>
        <taxon>Vibrionales</taxon>
        <taxon>Vibrionaceae</taxon>
        <taxon>Photobacterium</taxon>
    </lineage>
</organism>
<gene>
    <name evidence="1" type="ORF">C0W53_09120</name>
</gene>
<dbReference type="Proteomes" id="UP000240728">
    <property type="component" value="Unassembled WGS sequence"/>
</dbReference>
<proteinExistence type="predicted"/>
<dbReference type="AlphaFoldDB" id="A0AAX0YUH5"/>